<evidence type="ECO:0000313" key="2">
    <source>
        <dbReference type="EMBL" id="MBB3111918.1"/>
    </source>
</evidence>
<evidence type="ECO:0000256" key="1">
    <source>
        <dbReference type="SAM" id="Phobius"/>
    </source>
</evidence>
<proteinExistence type="predicted"/>
<keyword evidence="1" id="KW-0812">Transmembrane</keyword>
<dbReference type="Proteomes" id="UP000570361">
    <property type="component" value="Unassembled WGS sequence"/>
</dbReference>
<reference evidence="2 3" key="1">
    <citation type="submission" date="2020-08" db="EMBL/GenBank/DDBJ databases">
        <title>Genomic Encyclopedia of Type Strains, Phase III (KMG-III): the genomes of soil and plant-associated and newly described type strains.</title>
        <authorList>
            <person name="Whitman W."/>
        </authorList>
    </citation>
    <scope>NUCLEOTIDE SEQUENCE [LARGE SCALE GENOMIC DNA]</scope>
    <source>
        <strain evidence="2 3">CECT 5862</strain>
    </source>
</reference>
<protein>
    <submittedName>
        <fullName evidence="2">Uncharacterized protein</fullName>
    </submittedName>
</protein>
<comment type="caution">
    <text evidence="2">The sequence shown here is derived from an EMBL/GenBank/DDBJ whole genome shotgun (WGS) entry which is preliminary data.</text>
</comment>
<keyword evidence="1" id="KW-1133">Transmembrane helix</keyword>
<keyword evidence="1" id="KW-0472">Membrane</keyword>
<dbReference type="AlphaFoldDB" id="A0A7W5B008"/>
<evidence type="ECO:0000313" key="3">
    <source>
        <dbReference type="Proteomes" id="UP000570361"/>
    </source>
</evidence>
<name>A0A7W5B008_9BACL</name>
<organism evidence="2 3">
    <name type="scientific">Paenibacillus phyllosphaerae</name>
    <dbReference type="NCBI Taxonomy" id="274593"/>
    <lineage>
        <taxon>Bacteria</taxon>
        <taxon>Bacillati</taxon>
        <taxon>Bacillota</taxon>
        <taxon>Bacilli</taxon>
        <taxon>Bacillales</taxon>
        <taxon>Paenibacillaceae</taxon>
        <taxon>Paenibacillus</taxon>
    </lineage>
</organism>
<gene>
    <name evidence="2" type="ORF">FHS18_003986</name>
</gene>
<keyword evidence="3" id="KW-1185">Reference proteome</keyword>
<dbReference type="RefSeq" id="WP_183601765.1">
    <property type="nucleotide sequence ID" value="NZ_JACHXK010000009.1"/>
</dbReference>
<sequence>MKSTNISFLRMISSILIVIFMIFSTPIPVAESGINEPFARLIHSTSVETAAKPSVRKDQPMLAKLKLAAFMAVLLFHAAAQRKLPLPLPAAHVFRPFIARRLILMKLTPVKCTSLFV</sequence>
<feature type="transmembrane region" description="Helical" evidence="1">
    <location>
        <begin position="7"/>
        <end position="27"/>
    </location>
</feature>
<accession>A0A7W5B008</accession>
<dbReference type="EMBL" id="JACHXK010000009">
    <property type="protein sequence ID" value="MBB3111918.1"/>
    <property type="molecule type" value="Genomic_DNA"/>
</dbReference>